<gene>
    <name evidence="2" type="ORF">DLNHIDIE_01676</name>
</gene>
<dbReference type="Proteomes" id="UP000315403">
    <property type="component" value="Unassembled WGS sequence"/>
</dbReference>
<comment type="caution">
    <text evidence="2">The sequence shown here is derived from an EMBL/GenBank/DDBJ whole genome shotgun (WGS) entry which is preliminary data.</text>
</comment>
<protein>
    <recommendedName>
        <fullName evidence="1">DUF4435 domain-containing protein</fullName>
    </recommendedName>
</protein>
<organism evidence="2 3">
    <name type="scientific">Acidithiobacillus thiooxidans ATCC 19377</name>
    <dbReference type="NCBI Taxonomy" id="637390"/>
    <lineage>
        <taxon>Bacteria</taxon>
        <taxon>Pseudomonadati</taxon>
        <taxon>Pseudomonadota</taxon>
        <taxon>Acidithiobacillia</taxon>
        <taxon>Acidithiobacillales</taxon>
        <taxon>Acidithiobacillaceae</taxon>
        <taxon>Acidithiobacillus</taxon>
    </lineage>
</organism>
<proteinExistence type="predicted"/>
<accession>A0A543Q656</accession>
<dbReference type="Pfam" id="PF14491">
    <property type="entry name" value="DUF4435"/>
    <property type="match status" value="1"/>
</dbReference>
<dbReference type="EMBL" id="SZUV01000001">
    <property type="protein sequence ID" value="TQN51797.1"/>
    <property type="molecule type" value="Genomic_DNA"/>
</dbReference>
<feature type="domain" description="DUF4435" evidence="1">
    <location>
        <begin position="21"/>
        <end position="236"/>
    </location>
</feature>
<name>A0A543Q656_ACITH</name>
<dbReference type="AlphaFoldDB" id="A0A543Q656"/>
<sequence length="281" mass="32756">MDDFRYSDGAENVLRKFYQKDIVVYVEGQDDIPFWTYLFKTFSSINFKIKDVGGRREIEKYIDKIIRGDISNVVACDADFSYFKDGFKTHNNVILTYGYSIENTLLCDQSINKLIDLTGKFNNESITENIINWIEEMCFSTKNLVVYDIANCILSLGLEVVSNNCSKFTISENDYRLCDKKIRDFIISLDLQIDEEDIYKKISDILAENDRNICDFLRGHFVFSAALKFITKFISKKGGKPKFSNDTLLFALQSIFQNIFSEEHPHFQYYSDCINNIFKFP</sequence>
<dbReference type="RefSeq" id="WP_142087932.1">
    <property type="nucleotide sequence ID" value="NZ_SZUV01000001.1"/>
</dbReference>
<evidence type="ECO:0000259" key="1">
    <source>
        <dbReference type="Pfam" id="PF14491"/>
    </source>
</evidence>
<evidence type="ECO:0000313" key="3">
    <source>
        <dbReference type="Proteomes" id="UP000315403"/>
    </source>
</evidence>
<dbReference type="InterPro" id="IPR029492">
    <property type="entry name" value="DUF4435"/>
</dbReference>
<reference evidence="2 3" key="1">
    <citation type="submission" date="2019-03" db="EMBL/GenBank/DDBJ databases">
        <title>New insights into Acidothiobacillus thiooxidans sulfur metabolism through coupled gene expression, solution geochemistry, microscopy and spectroscopy analyses.</title>
        <authorList>
            <person name="Camacho D."/>
            <person name="Frazao R."/>
            <person name="Fouillen A."/>
            <person name="Nanci A."/>
            <person name="Lang B.F."/>
            <person name="Apte S.C."/>
            <person name="Baron C."/>
            <person name="Warren L.A."/>
        </authorList>
    </citation>
    <scope>NUCLEOTIDE SEQUENCE [LARGE SCALE GENOMIC DNA]</scope>
    <source>
        <strain evidence="2 3">ATCC 19377</strain>
    </source>
</reference>
<evidence type="ECO:0000313" key="2">
    <source>
        <dbReference type="EMBL" id="TQN51797.1"/>
    </source>
</evidence>